<evidence type="ECO:0000256" key="6">
    <source>
        <dbReference type="ARBA" id="ARBA00012252"/>
    </source>
</evidence>
<evidence type="ECO:0000259" key="20">
    <source>
        <dbReference type="SMART" id="SM01221"/>
    </source>
</evidence>
<evidence type="ECO:0000256" key="14">
    <source>
        <dbReference type="ARBA" id="ARBA00023212"/>
    </source>
</evidence>
<comment type="caution">
    <text evidence="22">The sequence shown here is derived from an EMBL/GenBank/DDBJ whole genome shotgun (WGS) entry which is preliminary data.</text>
</comment>
<dbReference type="Pfam" id="PF02971">
    <property type="entry name" value="FTCD"/>
    <property type="match status" value="1"/>
</dbReference>
<dbReference type="InterPro" id="IPR037064">
    <property type="entry name" value="Formiminotransferase_N_sf"/>
</dbReference>
<dbReference type="InterPro" id="IPR022384">
    <property type="entry name" value="FormiminoTrfase_cat_dom_sf"/>
</dbReference>
<dbReference type="SUPFAM" id="SSF55116">
    <property type="entry name" value="Formiminotransferase domain of formiminotransferase-cyclodeaminase"/>
    <property type="match status" value="2"/>
</dbReference>
<keyword evidence="9" id="KW-0963">Cytoplasm</keyword>
<evidence type="ECO:0000313" key="23">
    <source>
        <dbReference type="Proteomes" id="UP000547674"/>
    </source>
</evidence>
<dbReference type="EMBL" id="JABDJR010000158">
    <property type="protein sequence ID" value="NNF05957.1"/>
    <property type="molecule type" value="Genomic_DNA"/>
</dbReference>
<dbReference type="InterPro" id="IPR012886">
    <property type="entry name" value="Formiminotransferase_N"/>
</dbReference>
<dbReference type="PANTHER" id="PTHR12234:SF0">
    <property type="entry name" value="FORMIMIDOYLTRANSFERASE-CYCLODEAMINASE"/>
    <property type="match status" value="1"/>
</dbReference>
<evidence type="ECO:0000259" key="21">
    <source>
        <dbReference type="SMART" id="SM01222"/>
    </source>
</evidence>
<dbReference type="Gene3D" id="1.20.120.680">
    <property type="entry name" value="Formiminotetrahydrofolate cyclodeaminase monomer, up-and-down helical bundle"/>
    <property type="match status" value="1"/>
</dbReference>
<evidence type="ECO:0000256" key="13">
    <source>
        <dbReference type="ARBA" id="ARBA00023034"/>
    </source>
</evidence>
<proteinExistence type="inferred from homology"/>
<evidence type="ECO:0000256" key="2">
    <source>
        <dbReference type="ARBA" id="ARBA00004555"/>
    </source>
</evidence>
<evidence type="ECO:0000256" key="17">
    <source>
        <dbReference type="ARBA" id="ARBA00025506"/>
    </source>
</evidence>
<dbReference type="SMART" id="SM01221">
    <property type="entry name" value="FTCD"/>
    <property type="match status" value="1"/>
</dbReference>
<dbReference type="PANTHER" id="PTHR12234">
    <property type="entry name" value="FORMIMINOTRANSFERASE-CYCLODEAMINASE"/>
    <property type="match status" value="1"/>
</dbReference>
<evidence type="ECO:0000256" key="19">
    <source>
        <dbReference type="ARBA" id="ARBA00030029"/>
    </source>
</evidence>
<dbReference type="SMART" id="SM01222">
    <property type="entry name" value="FTCD_N"/>
    <property type="match status" value="1"/>
</dbReference>
<dbReference type="Pfam" id="PF04961">
    <property type="entry name" value="FTCD_C"/>
    <property type="match status" value="1"/>
</dbReference>
<dbReference type="InterPro" id="IPR004227">
    <property type="entry name" value="Formiminotransferase_cat"/>
</dbReference>
<keyword evidence="15" id="KW-0456">Lyase</keyword>
<comment type="subunit">
    <text evidence="18">Homooctamer, including four polyglutamate binding sites. The subunits are arranged as a tetramer of dimers, and form a planar ring-shaped structure.</text>
</comment>
<dbReference type="GO" id="GO:0019556">
    <property type="term" value="P:L-histidine catabolic process to glutamate and formamide"/>
    <property type="evidence" value="ECO:0007669"/>
    <property type="project" value="UniProtKB-UniPathway"/>
</dbReference>
<comment type="pathway">
    <text evidence="3">Amino-acid degradation; L-histidine degradation into L-glutamate; L-glutamate from N-formimidoyl-L-glutamate (transferase route): step 1/1.</text>
</comment>
<dbReference type="InterPro" id="IPR007044">
    <property type="entry name" value="Cyclodeamin/CycHdrlase"/>
</dbReference>
<dbReference type="FunFam" id="3.30.990.10:FF:000001">
    <property type="entry name" value="Formimidoyltransferase cyclodeaminase"/>
    <property type="match status" value="1"/>
</dbReference>
<evidence type="ECO:0000256" key="8">
    <source>
        <dbReference type="ARBA" id="ARBA00017787"/>
    </source>
</evidence>
<gene>
    <name evidence="22" type="primary">ftcD</name>
    <name evidence="22" type="ORF">HKN21_04290</name>
</gene>
<evidence type="ECO:0000256" key="10">
    <source>
        <dbReference type="ARBA" id="ARBA00022679"/>
    </source>
</evidence>
<keyword evidence="12" id="KW-0290">Folate-binding</keyword>
<comment type="similarity">
    <text evidence="5">In the C-terminal section; belongs to the cyclodeaminase/cyclohydrolase family.</text>
</comment>
<dbReference type="GO" id="GO:0030412">
    <property type="term" value="F:formimidoyltetrahydrofolate cyclodeaminase activity"/>
    <property type="evidence" value="ECO:0007669"/>
    <property type="project" value="UniProtKB-EC"/>
</dbReference>
<dbReference type="NCBIfam" id="TIGR02024">
    <property type="entry name" value="FtcD"/>
    <property type="match status" value="1"/>
</dbReference>
<dbReference type="InterPro" id="IPR051623">
    <property type="entry name" value="FTCD"/>
</dbReference>
<keyword evidence="14" id="KW-0206">Cytoskeleton</keyword>
<sequence length="558" mass="60439">MAIVECVPNFSEGRNLAVINQITQAIENVEGVALLDVDPGAATNRTVVTFVGDPESAVEAAFAAIKTASEVIDMRNHSGAHARMGATDVCPFIPVSGMTMEDCAELARKLGERVAKELGIPIYLYEAAATREERRNLANVRAGEYEGLEQKLKDPEWAPDFGEAKFNPGAGATVIGARKFLIAYNVNLNTRDRKRAHDIALDIREAGRAKRDAQGEIVRHPDGKAIKVPGRLKETKAVGWYIDEYDQAQVSINLVDYEVTAPHQVFDVIEEEAQKRGLRVTGSELVGLIPLNALLMAGRHYLKKQGKSMGIPERMIVETAVQSLGLRDIATFDLDEKIIEYRLNRDNKGLVDLTVTGFANELSTDSPAPGGGSVAALCGSLSASLSSMVGNLTMGRKGQESVWEEMSELGAKAQELKDWYLSAVDRDTAAFNAVMAANRIRAKSDDEKAAKADAVKAANRLATTVPMEVLERTMELIRLAQKMAEFGNPNSLSDAGVAGLTARSCAEGAYYNVLINLGGLDDDAAWGKKQRTKAEANLAKCREKAEALAKFVERKLSS</sequence>
<comment type="subcellular location">
    <subcellularLocation>
        <location evidence="1">Cytoplasm</location>
        <location evidence="1">Cytoskeleton</location>
        <location evidence="1">Microtubule organizing center</location>
        <location evidence="1">Centrosome</location>
        <location evidence="1">Centriole</location>
    </subcellularLocation>
    <subcellularLocation>
        <location evidence="2">Golgi apparatus</location>
    </subcellularLocation>
</comment>
<protein>
    <recommendedName>
        <fullName evidence="8">Formimidoyltransferase-cyclodeaminase</fullName>
        <ecNumber evidence="6">2.1.2.5</ecNumber>
        <ecNumber evidence="7">4.3.1.4</ecNumber>
    </recommendedName>
    <alternativeName>
        <fullName evidence="19">Formiminotransferase-cyclodeaminase</fullName>
    </alternativeName>
</protein>
<evidence type="ECO:0000256" key="16">
    <source>
        <dbReference type="ARBA" id="ARBA00023268"/>
    </source>
</evidence>
<keyword evidence="16" id="KW-0511">Multifunctional enzyme</keyword>
<dbReference type="InterPro" id="IPR036178">
    <property type="entry name" value="Formintransfe-cycloase-like_sf"/>
</dbReference>
<feature type="domain" description="Formiminotransferase N-terminal subdomain" evidence="21">
    <location>
        <begin position="2"/>
        <end position="179"/>
    </location>
</feature>
<evidence type="ECO:0000256" key="5">
    <source>
        <dbReference type="ARBA" id="ARBA00010825"/>
    </source>
</evidence>
<dbReference type="Pfam" id="PF07837">
    <property type="entry name" value="FTCD_N"/>
    <property type="match status" value="1"/>
</dbReference>
<feature type="domain" description="Formiminotransferase C-terminal subdomain" evidence="20">
    <location>
        <begin position="180"/>
        <end position="342"/>
    </location>
</feature>
<dbReference type="GO" id="GO:0005814">
    <property type="term" value="C:centriole"/>
    <property type="evidence" value="ECO:0007669"/>
    <property type="project" value="UniProtKB-SubCell"/>
</dbReference>
<keyword evidence="10 22" id="KW-0808">Transferase</keyword>
<dbReference type="GO" id="GO:0030409">
    <property type="term" value="F:glutamate formimidoyltransferase activity"/>
    <property type="evidence" value="ECO:0007669"/>
    <property type="project" value="UniProtKB-EC"/>
</dbReference>
<evidence type="ECO:0000256" key="15">
    <source>
        <dbReference type="ARBA" id="ARBA00023239"/>
    </source>
</evidence>
<comment type="similarity">
    <text evidence="4">In the N-terminal section; belongs to the formiminotransferase family.</text>
</comment>
<keyword evidence="11" id="KW-0369">Histidine metabolism</keyword>
<comment type="function">
    <text evidence="17">Folate-dependent enzyme, that displays both transferase and deaminase activity. Serves to channel one-carbon units from formiminoglutamate to the folate pool.</text>
</comment>
<dbReference type="InterPro" id="IPR037070">
    <property type="entry name" value="Formiminotransferase_C_sf"/>
</dbReference>
<keyword evidence="13" id="KW-0333">Golgi apparatus</keyword>
<evidence type="ECO:0000256" key="18">
    <source>
        <dbReference type="ARBA" id="ARBA00025915"/>
    </source>
</evidence>
<evidence type="ECO:0000256" key="12">
    <source>
        <dbReference type="ARBA" id="ARBA00022954"/>
    </source>
</evidence>
<dbReference type="InterPro" id="IPR013802">
    <property type="entry name" value="Formiminotransferase_C"/>
</dbReference>
<dbReference type="UniPathway" id="UPA00379">
    <property type="reaction ID" value="UER00555"/>
</dbReference>
<dbReference type="GO" id="GO:0019557">
    <property type="term" value="P:L-histidine catabolic process to glutamate and formate"/>
    <property type="evidence" value="ECO:0007669"/>
    <property type="project" value="UniProtKB-UniPathway"/>
</dbReference>
<dbReference type="EC" id="2.1.2.5" evidence="6"/>
<dbReference type="AlphaFoldDB" id="A0A7Y2E7U9"/>
<dbReference type="SUPFAM" id="SSF101262">
    <property type="entry name" value="Methenyltetrahydrofolate cyclohydrolase-like"/>
    <property type="match status" value="1"/>
</dbReference>
<evidence type="ECO:0000256" key="3">
    <source>
        <dbReference type="ARBA" id="ARBA00005082"/>
    </source>
</evidence>
<evidence type="ECO:0000256" key="11">
    <source>
        <dbReference type="ARBA" id="ARBA00022808"/>
    </source>
</evidence>
<dbReference type="EC" id="4.3.1.4" evidence="7"/>
<name>A0A7Y2E7U9_UNCEI</name>
<evidence type="ECO:0000256" key="4">
    <source>
        <dbReference type="ARBA" id="ARBA00008297"/>
    </source>
</evidence>
<evidence type="ECO:0000256" key="1">
    <source>
        <dbReference type="ARBA" id="ARBA00004114"/>
    </source>
</evidence>
<organism evidence="22 23">
    <name type="scientific">Eiseniibacteriota bacterium</name>
    <dbReference type="NCBI Taxonomy" id="2212470"/>
    <lineage>
        <taxon>Bacteria</taxon>
        <taxon>Candidatus Eiseniibacteriota</taxon>
    </lineage>
</organism>
<dbReference type="Gene3D" id="3.30.990.10">
    <property type="entry name" value="Formiminotransferase, N-terminal subdomain"/>
    <property type="match status" value="1"/>
</dbReference>
<dbReference type="Gene3D" id="3.30.70.670">
    <property type="entry name" value="Formiminotransferase, C-terminal subdomain"/>
    <property type="match status" value="1"/>
</dbReference>
<evidence type="ECO:0000256" key="9">
    <source>
        <dbReference type="ARBA" id="ARBA00022490"/>
    </source>
</evidence>
<evidence type="ECO:0000313" key="22">
    <source>
        <dbReference type="EMBL" id="NNF05957.1"/>
    </source>
</evidence>
<evidence type="ECO:0000256" key="7">
    <source>
        <dbReference type="ARBA" id="ARBA00012998"/>
    </source>
</evidence>
<dbReference type="GO" id="GO:0005542">
    <property type="term" value="F:folic acid binding"/>
    <property type="evidence" value="ECO:0007669"/>
    <property type="project" value="UniProtKB-KW"/>
</dbReference>
<dbReference type="Proteomes" id="UP000547674">
    <property type="component" value="Unassembled WGS sequence"/>
</dbReference>
<reference evidence="22 23" key="1">
    <citation type="submission" date="2020-03" db="EMBL/GenBank/DDBJ databases">
        <title>Metabolic flexibility allows generalist bacteria to become dominant in a frequently disturbed ecosystem.</title>
        <authorList>
            <person name="Chen Y.-J."/>
            <person name="Leung P.M."/>
            <person name="Bay S.K."/>
            <person name="Hugenholtz P."/>
            <person name="Kessler A.J."/>
            <person name="Shelley G."/>
            <person name="Waite D.W."/>
            <person name="Cook P.L."/>
            <person name="Greening C."/>
        </authorList>
    </citation>
    <scope>NUCLEOTIDE SEQUENCE [LARGE SCALE GENOMIC DNA]</scope>
    <source>
        <strain evidence="22">SS_bin_28</strain>
    </source>
</reference>
<accession>A0A7Y2E7U9</accession>